<dbReference type="InterPro" id="IPR004089">
    <property type="entry name" value="MCPsignal_dom"/>
</dbReference>
<feature type="domain" description="Methyl-accepting transducer" evidence="11">
    <location>
        <begin position="276"/>
        <end position="512"/>
    </location>
</feature>
<keyword evidence="3 10" id="KW-0812">Transmembrane</keyword>
<protein>
    <recommendedName>
        <fullName evidence="15">Chemotaxis protein</fullName>
    </recommendedName>
</protein>
<keyword evidence="2" id="KW-1003">Cell membrane</keyword>
<proteinExistence type="inferred from homology"/>
<sequence>MRATTMQKLFKDISIYKKILSLTLLMALLVIYTACYNLVMMKGQILEERQVQSKGIAEQAASLIGYYADQARQGALSLAEAQQRAKEAIGAMRYADNNYVFILSEQGTFVMHPVLPTLNGQNLSTIKDASGNVFLPPLVREVRQHGEASSQYYWSKSGQTTAVPKLTYAMQAPAWGWITATGVYLDDVDELFWQEARKFIAILVGAFLFIAYISREINHSISLPLRRALGVIEQMAAGNLTCRLNHHARDELGQLSQCLDQSLDSLQQLIGSVREQASHLDQNSAELSAAAEQSSKGVEQQNNETHLLVTAMQEMAATSVEVSQHATNTARTTQEVSDRAQAGKQLVQKNIEQIGVLASSIAASADTVTMLEKQGEEVGVILQQITSISDQTNLLALNAAIEAARAGEQGRGFAVVADEVRTLAMRTRQSTEEITQLNERLRQACQDAVHSMRQGLQQAESSVQQTEESSAHFDVIAGKISEIRDMNTLVATAVQQQSCVAEEMSRNLVNIATIAQQTDGGSKHIAQQSRLVAKRAEEMQQWIARFSI</sequence>
<evidence type="ECO:0000259" key="11">
    <source>
        <dbReference type="PROSITE" id="PS50111"/>
    </source>
</evidence>
<keyword evidence="6 8" id="KW-0807">Transducer</keyword>
<dbReference type="CDD" id="cd06225">
    <property type="entry name" value="HAMP"/>
    <property type="match status" value="1"/>
</dbReference>
<dbReference type="SMART" id="SM00283">
    <property type="entry name" value="MA"/>
    <property type="match status" value="1"/>
</dbReference>
<dbReference type="SMART" id="SM00304">
    <property type="entry name" value="HAMP"/>
    <property type="match status" value="1"/>
</dbReference>
<evidence type="ECO:0008006" key="15">
    <source>
        <dbReference type="Google" id="ProtNLM"/>
    </source>
</evidence>
<dbReference type="Gene3D" id="1.10.287.950">
    <property type="entry name" value="Methyl-accepting chemotaxis protein"/>
    <property type="match status" value="1"/>
</dbReference>
<comment type="similarity">
    <text evidence="7">Belongs to the methyl-accepting chemotaxis (MCP) protein family.</text>
</comment>
<evidence type="ECO:0000256" key="7">
    <source>
        <dbReference type="ARBA" id="ARBA00029447"/>
    </source>
</evidence>
<feature type="region of interest" description="Disordered" evidence="9">
    <location>
        <begin position="281"/>
        <end position="300"/>
    </location>
</feature>
<dbReference type="Pfam" id="PF00672">
    <property type="entry name" value="HAMP"/>
    <property type="match status" value="1"/>
</dbReference>
<evidence type="ECO:0000256" key="5">
    <source>
        <dbReference type="ARBA" id="ARBA00023136"/>
    </source>
</evidence>
<gene>
    <name evidence="13" type="ORF">WH50_22785</name>
</gene>
<comment type="subcellular location">
    <subcellularLocation>
        <location evidence="1">Cell membrane</location>
        <topology evidence="1">Multi-pass membrane protein</topology>
    </subcellularLocation>
</comment>
<evidence type="ECO:0000256" key="4">
    <source>
        <dbReference type="ARBA" id="ARBA00022989"/>
    </source>
</evidence>
<keyword evidence="5 10" id="KW-0472">Membrane</keyword>
<evidence type="ECO:0000256" key="9">
    <source>
        <dbReference type="SAM" id="MobiDB-lite"/>
    </source>
</evidence>
<dbReference type="Pfam" id="PF00015">
    <property type="entry name" value="MCPsignal"/>
    <property type="match status" value="1"/>
</dbReference>
<evidence type="ECO:0000259" key="12">
    <source>
        <dbReference type="PROSITE" id="PS50885"/>
    </source>
</evidence>
<keyword evidence="14" id="KW-1185">Reference proteome</keyword>
<evidence type="ECO:0000256" key="8">
    <source>
        <dbReference type="PROSITE-ProRule" id="PRU00284"/>
    </source>
</evidence>
<dbReference type="SMART" id="SM01049">
    <property type="entry name" value="Cache_2"/>
    <property type="match status" value="1"/>
</dbReference>
<organism evidence="13 14">
    <name type="scientific">Pokkaliibacter plantistimulans</name>
    <dbReference type="NCBI Taxonomy" id="1635171"/>
    <lineage>
        <taxon>Bacteria</taxon>
        <taxon>Pseudomonadati</taxon>
        <taxon>Pseudomonadota</taxon>
        <taxon>Gammaproteobacteria</taxon>
        <taxon>Oceanospirillales</taxon>
        <taxon>Balneatrichaceae</taxon>
        <taxon>Pokkaliibacter</taxon>
    </lineage>
</organism>
<keyword evidence="4 10" id="KW-1133">Transmembrane helix</keyword>
<accession>A0ABX5LU82</accession>
<evidence type="ECO:0000256" key="2">
    <source>
        <dbReference type="ARBA" id="ARBA00022475"/>
    </source>
</evidence>
<dbReference type="PANTHER" id="PTHR32089:SF120">
    <property type="entry name" value="METHYL-ACCEPTING CHEMOTAXIS PROTEIN TLPQ"/>
    <property type="match status" value="1"/>
</dbReference>
<evidence type="ECO:0000313" key="14">
    <source>
        <dbReference type="Proteomes" id="UP000248090"/>
    </source>
</evidence>
<comment type="caution">
    <text evidence="13">The sequence shown here is derived from an EMBL/GenBank/DDBJ whole genome shotgun (WGS) entry which is preliminary data.</text>
</comment>
<evidence type="ECO:0000256" key="10">
    <source>
        <dbReference type="SAM" id="Phobius"/>
    </source>
</evidence>
<dbReference type="Pfam" id="PF17200">
    <property type="entry name" value="sCache_2"/>
    <property type="match status" value="1"/>
</dbReference>
<evidence type="ECO:0000256" key="3">
    <source>
        <dbReference type="ARBA" id="ARBA00022692"/>
    </source>
</evidence>
<dbReference type="InterPro" id="IPR033480">
    <property type="entry name" value="sCache_2"/>
</dbReference>
<dbReference type="InterPro" id="IPR003660">
    <property type="entry name" value="HAMP_dom"/>
</dbReference>
<dbReference type="PROSITE" id="PS50885">
    <property type="entry name" value="HAMP"/>
    <property type="match status" value="1"/>
</dbReference>
<dbReference type="PANTHER" id="PTHR32089">
    <property type="entry name" value="METHYL-ACCEPTING CHEMOTAXIS PROTEIN MCPB"/>
    <property type="match status" value="1"/>
</dbReference>
<dbReference type="SUPFAM" id="SSF58104">
    <property type="entry name" value="Methyl-accepting chemotaxis protein (MCP) signaling domain"/>
    <property type="match status" value="1"/>
</dbReference>
<dbReference type="PROSITE" id="PS50111">
    <property type="entry name" value="CHEMOTAXIS_TRANSDUC_2"/>
    <property type="match status" value="1"/>
</dbReference>
<evidence type="ECO:0000313" key="13">
    <source>
        <dbReference type="EMBL" id="PXF29063.1"/>
    </source>
</evidence>
<dbReference type="CDD" id="cd11386">
    <property type="entry name" value="MCP_signal"/>
    <property type="match status" value="1"/>
</dbReference>
<feature type="transmembrane region" description="Helical" evidence="10">
    <location>
        <begin position="20"/>
        <end position="39"/>
    </location>
</feature>
<dbReference type="Gene3D" id="3.30.450.20">
    <property type="entry name" value="PAS domain"/>
    <property type="match status" value="1"/>
</dbReference>
<dbReference type="Proteomes" id="UP000248090">
    <property type="component" value="Unassembled WGS sequence"/>
</dbReference>
<feature type="compositionally biased region" description="Low complexity" evidence="9">
    <location>
        <begin position="284"/>
        <end position="295"/>
    </location>
</feature>
<name>A0ABX5LU82_9GAMM</name>
<evidence type="ECO:0000256" key="1">
    <source>
        <dbReference type="ARBA" id="ARBA00004651"/>
    </source>
</evidence>
<reference evidence="13 14" key="1">
    <citation type="submission" date="2015-03" db="EMBL/GenBank/DDBJ databases">
        <authorList>
            <person name="Krishnan R."/>
            <person name="Midha S."/>
            <person name="Patil P.B."/>
            <person name="Rameshkumar N."/>
        </authorList>
    </citation>
    <scope>NUCLEOTIDE SEQUENCE [LARGE SCALE GENOMIC DNA]</scope>
    <source>
        <strain evidence="13 14">L1E11</strain>
    </source>
</reference>
<evidence type="ECO:0000256" key="6">
    <source>
        <dbReference type="ARBA" id="ARBA00023224"/>
    </source>
</evidence>
<feature type="domain" description="HAMP" evidence="12">
    <location>
        <begin position="219"/>
        <end position="271"/>
    </location>
</feature>
<dbReference type="EMBL" id="LAPT01000128">
    <property type="protein sequence ID" value="PXF29063.1"/>
    <property type="molecule type" value="Genomic_DNA"/>
</dbReference>